<keyword evidence="3" id="KW-1185">Reference proteome</keyword>
<evidence type="ECO:0000313" key="2">
    <source>
        <dbReference type="EMBL" id="KAJ4392986.1"/>
    </source>
</evidence>
<gene>
    <name evidence="2" type="ORF">N0V93_002190</name>
</gene>
<name>A0A9W8YW88_9PEZI</name>
<proteinExistence type="predicted"/>
<protein>
    <submittedName>
        <fullName evidence="2">Uncharacterized protein</fullName>
    </submittedName>
</protein>
<feature type="compositionally biased region" description="Basic and acidic residues" evidence="1">
    <location>
        <begin position="52"/>
        <end position="64"/>
    </location>
</feature>
<organism evidence="2 3">
    <name type="scientific">Gnomoniopsis smithogilvyi</name>
    <dbReference type="NCBI Taxonomy" id="1191159"/>
    <lineage>
        <taxon>Eukaryota</taxon>
        <taxon>Fungi</taxon>
        <taxon>Dikarya</taxon>
        <taxon>Ascomycota</taxon>
        <taxon>Pezizomycotina</taxon>
        <taxon>Sordariomycetes</taxon>
        <taxon>Sordariomycetidae</taxon>
        <taxon>Diaporthales</taxon>
        <taxon>Gnomoniaceae</taxon>
        <taxon>Gnomoniopsis</taxon>
    </lineage>
</organism>
<dbReference type="Proteomes" id="UP001140453">
    <property type="component" value="Unassembled WGS sequence"/>
</dbReference>
<feature type="region of interest" description="Disordered" evidence="1">
    <location>
        <begin position="32"/>
        <end position="76"/>
    </location>
</feature>
<evidence type="ECO:0000313" key="3">
    <source>
        <dbReference type="Proteomes" id="UP001140453"/>
    </source>
</evidence>
<evidence type="ECO:0000256" key="1">
    <source>
        <dbReference type="SAM" id="MobiDB-lite"/>
    </source>
</evidence>
<dbReference type="EMBL" id="JAPEVB010000002">
    <property type="protein sequence ID" value="KAJ4392986.1"/>
    <property type="molecule type" value="Genomic_DNA"/>
</dbReference>
<dbReference type="AlphaFoldDB" id="A0A9W8YW88"/>
<accession>A0A9W8YW88</accession>
<reference evidence="2" key="1">
    <citation type="submission" date="2022-10" db="EMBL/GenBank/DDBJ databases">
        <title>Tapping the CABI collections for fungal endophytes: first genome assemblies for Collariella, Neodidymelliopsis, Ascochyta clinopodiicola, Didymella pomorum, Didymosphaeria variabile, Neocosmospora piperis and Neocucurbitaria cava.</title>
        <authorList>
            <person name="Hill R."/>
        </authorList>
    </citation>
    <scope>NUCLEOTIDE SEQUENCE</scope>
    <source>
        <strain evidence="2">IMI 355082</strain>
    </source>
</reference>
<sequence length="87" mass="9843">MEMAEQKITEIAQKGEGLGELEEAMGRYNAMSNRTGSLRSGNRPMGGIFRFDGGDMHRGQEPHPNRQPAMRPTRSKRDFIQVLVRLI</sequence>
<comment type="caution">
    <text evidence="2">The sequence shown here is derived from an EMBL/GenBank/DDBJ whole genome shotgun (WGS) entry which is preliminary data.</text>
</comment>